<keyword evidence="1" id="KW-0732">Signal</keyword>
<proteinExistence type="predicted"/>
<dbReference type="AlphaFoldDB" id="A0AAE1X2Z8"/>
<organism evidence="2 3">
    <name type="scientific">Sesamum angolense</name>
    <dbReference type="NCBI Taxonomy" id="2727404"/>
    <lineage>
        <taxon>Eukaryota</taxon>
        <taxon>Viridiplantae</taxon>
        <taxon>Streptophyta</taxon>
        <taxon>Embryophyta</taxon>
        <taxon>Tracheophyta</taxon>
        <taxon>Spermatophyta</taxon>
        <taxon>Magnoliopsida</taxon>
        <taxon>eudicotyledons</taxon>
        <taxon>Gunneridae</taxon>
        <taxon>Pentapetalae</taxon>
        <taxon>asterids</taxon>
        <taxon>lamiids</taxon>
        <taxon>Lamiales</taxon>
        <taxon>Pedaliaceae</taxon>
        <taxon>Sesamum</taxon>
    </lineage>
</organism>
<evidence type="ECO:0000313" key="2">
    <source>
        <dbReference type="EMBL" id="KAK4403993.1"/>
    </source>
</evidence>
<keyword evidence="3" id="KW-1185">Reference proteome</keyword>
<sequence>MGARIVVGFVSIFLVLFSAVSGFPVVRGKSLAIIREINRRGPYLGLITVYPPEENAFFASGAFKNNSKYPYVDLSLLL</sequence>
<name>A0AAE1X2Z8_9LAMI</name>
<gene>
    <name evidence="2" type="ORF">Sango_0767900</name>
</gene>
<feature type="chain" id="PRO_5042023618" evidence="1">
    <location>
        <begin position="23"/>
        <end position="78"/>
    </location>
</feature>
<protein>
    <submittedName>
        <fullName evidence="2">Uncharacterized protein</fullName>
    </submittedName>
</protein>
<reference evidence="2" key="1">
    <citation type="submission" date="2020-06" db="EMBL/GenBank/DDBJ databases">
        <authorList>
            <person name="Li T."/>
            <person name="Hu X."/>
            <person name="Zhang T."/>
            <person name="Song X."/>
            <person name="Zhang H."/>
            <person name="Dai N."/>
            <person name="Sheng W."/>
            <person name="Hou X."/>
            <person name="Wei L."/>
        </authorList>
    </citation>
    <scope>NUCLEOTIDE SEQUENCE</scope>
    <source>
        <strain evidence="2">K16</strain>
        <tissue evidence="2">Leaf</tissue>
    </source>
</reference>
<feature type="signal peptide" evidence="1">
    <location>
        <begin position="1"/>
        <end position="22"/>
    </location>
</feature>
<dbReference type="EMBL" id="JACGWL010000004">
    <property type="protein sequence ID" value="KAK4403993.1"/>
    <property type="molecule type" value="Genomic_DNA"/>
</dbReference>
<reference evidence="2" key="2">
    <citation type="journal article" date="2024" name="Plant">
        <title>Genomic evolution and insights into agronomic trait innovations of Sesamum species.</title>
        <authorList>
            <person name="Miao H."/>
            <person name="Wang L."/>
            <person name="Qu L."/>
            <person name="Liu H."/>
            <person name="Sun Y."/>
            <person name="Le M."/>
            <person name="Wang Q."/>
            <person name="Wei S."/>
            <person name="Zheng Y."/>
            <person name="Lin W."/>
            <person name="Duan Y."/>
            <person name="Cao H."/>
            <person name="Xiong S."/>
            <person name="Wang X."/>
            <person name="Wei L."/>
            <person name="Li C."/>
            <person name="Ma Q."/>
            <person name="Ju M."/>
            <person name="Zhao R."/>
            <person name="Li G."/>
            <person name="Mu C."/>
            <person name="Tian Q."/>
            <person name="Mei H."/>
            <person name="Zhang T."/>
            <person name="Gao T."/>
            <person name="Zhang H."/>
        </authorList>
    </citation>
    <scope>NUCLEOTIDE SEQUENCE</scope>
    <source>
        <strain evidence="2">K16</strain>
    </source>
</reference>
<dbReference type="Proteomes" id="UP001289374">
    <property type="component" value="Unassembled WGS sequence"/>
</dbReference>
<evidence type="ECO:0000313" key="3">
    <source>
        <dbReference type="Proteomes" id="UP001289374"/>
    </source>
</evidence>
<accession>A0AAE1X2Z8</accession>
<comment type="caution">
    <text evidence="2">The sequence shown here is derived from an EMBL/GenBank/DDBJ whole genome shotgun (WGS) entry which is preliminary data.</text>
</comment>
<evidence type="ECO:0000256" key="1">
    <source>
        <dbReference type="SAM" id="SignalP"/>
    </source>
</evidence>